<evidence type="ECO:0000313" key="9">
    <source>
        <dbReference type="EMBL" id="MEH0563604.1"/>
    </source>
</evidence>
<evidence type="ECO:0000256" key="7">
    <source>
        <dbReference type="SAM" id="SignalP"/>
    </source>
</evidence>
<reference evidence="9 10" key="1">
    <citation type="submission" date="2023-04" db="EMBL/GenBank/DDBJ databases">
        <title>Genomic diversity of scab-causing Streptomyces spp. in the province of Quebec, Canada.</title>
        <authorList>
            <person name="Biessy A."/>
            <person name="Cadieux M."/>
            <person name="Ciotola M."/>
            <person name="Filion M."/>
        </authorList>
    </citation>
    <scope>NUCLEOTIDE SEQUENCE [LARGE SCALE GENOMIC DNA]</scope>
    <source>
        <strain evidence="9 10">B21-103</strain>
    </source>
</reference>
<keyword evidence="4" id="KW-0119">Carbohydrate metabolism</keyword>
<feature type="chain" id="PRO_5045373322" evidence="7">
    <location>
        <begin position="29"/>
        <end position="668"/>
    </location>
</feature>
<dbReference type="PANTHER" id="PTHR43772:SF2">
    <property type="entry name" value="PUTATIVE (AFU_ORTHOLOGUE AFUA_2G04480)-RELATED"/>
    <property type="match status" value="1"/>
</dbReference>
<feature type="signal peptide" evidence="7">
    <location>
        <begin position="1"/>
        <end position="28"/>
    </location>
</feature>
<evidence type="ECO:0000256" key="3">
    <source>
        <dbReference type="ARBA" id="ARBA00022801"/>
    </source>
</evidence>
<evidence type="ECO:0000259" key="8">
    <source>
        <dbReference type="Pfam" id="PF05270"/>
    </source>
</evidence>
<dbReference type="PANTHER" id="PTHR43772">
    <property type="entry name" value="ENDO-1,4-BETA-XYLANASE"/>
    <property type="match status" value="1"/>
</dbReference>
<accession>A0ABU8AB56</accession>
<dbReference type="RefSeq" id="WP_334558012.1">
    <property type="nucleotide sequence ID" value="NZ_JARUMK010000001.1"/>
</dbReference>
<keyword evidence="3" id="KW-0378">Hydrolase</keyword>
<feature type="domain" description="Alpha-L-arabinofuranosidase B arabinose-binding" evidence="8">
    <location>
        <begin position="539"/>
        <end position="655"/>
    </location>
</feature>
<organism evidence="9 10">
    <name type="scientific">Streptomyces silvae</name>
    <dbReference type="NCBI Taxonomy" id="2803812"/>
    <lineage>
        <taxon>Bacteria</taxon>
        <taxon>Bacillati</taxon>
        <taxon>Actinomycetota</taxon>
        <taxon>Actinomycetes</taxon>
        <taxon>Kitasatosporales</taxon>
        <taxon>Streptomycetaceae</taxon>
        <taxon>Streptomyces</taxon>
    </lineage>
</organism>
<keyword evidence="7" id="KW-0732">Signal</keyword>
<dbReference type="InterPro" id="IPR006710">
    <property type="entry name" value="Glyco_hydro_43"/>
</dbReference>
<dbReference type="SUPFAM" id="SSF75005">
    <property type="entry name" value="Arabinanase/levansucrase/invertase"/>
    <property type="match status" value="1"/>
</dbReference>
<evidence type="ECO:0000256" key="2">
    <source>
        <dbReference type="ARBA" id="ARBA00022651"/>
    </source>
</evidence>
<name>A0ABU8AB56_9ACTN</name>
<dbReference type="Pfam" id="PF04616">
    <property type="entry name" value="Glyco_hydro_43"/>
    <property type="match status" value="1"/>
</dbReference>
<dbReference type="Pfam" id="PF05270">
    <property type="entry name" value="AbfB"/>
    <property type="match status" value="1"/>
</dbReference>
<evidence type="ECO:0000256" key="6">
    <source>
        <dbReference type="SAM" id="MobiDB-lite"/>
    </source>
</evidence>
<dbReference type="Gene3D" id="2.80.10.50">
    <property type="match status" value="1"/>
</dbReference>
<dbReference type="CDD" id="cd23399">
    <property type="entry name" value="beta-trefoil_ABD_ABFB"/>
    <property type="match status" value="1"/>
</dbReference>
<dbReference type="Proteomes" id="UP001382181">
    <property type="component" value="Unassembled WGS sequence"/>
</dbReference>
<dbReference type="CDD" id="cd18827">
    <property type="entry name" value="GH43_XlnD-like"/>
    <property type="match status" value="1"/>
</dbReference>
<dbReference type="Gene3D" id="2.60.120.560">
    <property type="entry name" value="Exo-inulinase, domain 1"/>
    <property type="match status" value="1"/>
</dbReference>
<dbReference type="InterPro" id="IPR007934">
    <property type="entry name" value="AbfB_ABD"/>
</dbReference>
<dbReference type="InterPro" id="IPR023296">
    <property type="entry name" value="Glyco_hydro_beta-prop_sf"/>
</dbReference>
<evidence type="ECO:0000256" key="5">
    <source>
        <dbReference type="ARBA" id="ARBA00023295"/>
    </source>
</evidence>
<keyword evidence="5" id="KW-0326">Glycosidase</keyword>
<comment type="similarity">
    <text evidence="1">Belongs to the glycosyl hydrolase 43 family.</text>
</comment>
<dbReference type="Gene3D" id="2.115.10.20">
    <property type="entry name" value="Glycosyl hydrolase domain, family 43"/>
    <property type="match status" value="1"/>
</dbReference>
<sequence>MVRIIRKLSVALASAALLLGFAPSPAGAGQQGPVRTAAPPVHGTSEAGNPLVEGWYADPDVAVYGDRFWIYPTTSRSYGEQTFMDAFSSTDMVHWTKHPKVLDIADVPWAKYALWAPAPVYRDGQYYLYFAANDIQSDSEVGGIGVAVSDRPEGPYKDAIGAPLIDRFHNGAQPIDQDVFIDDDGQAYMYYGGWGHANVVELNPDMTSLGTFPDGTVHKEITPENYTEGSFMFKRGGTYYMMWSEGGWTGPDYSVSYAMSDSPTGPFEKIDRVLAQDPAVARGSGHNSVVNVPGTDVWYIVYHRRPLSETDGNHRALAYDRMYFNEDGTIRPVTMKVQDNFEDGNAVGWRTYGGGDWTAAHGTYSVAPAAPATSVTSAASATSVTSASGGLALQDTDFSDLLYEADVTLRDGRGEAGLAFRATPPEAGEEGFHGYYAALTAKGLVLGKAAGGERTPLATARLTGASGGTHRVRIEAIGSSLKVYVDDLANPRISTTDSTYTSGSNGVHATRPSPKPGSAAARKPLASFDDVAIRSDVFSFEAADAPNRFIRHAWSRGRVDPDVTPYADMQWKVVPGLADPSAVSLESVNFPGHFLRQRDGEVWSEARTDDAGFLGDATWRRVPGLSDRSLTSFESFSSPGRYLRHRDALLYAEHVAPGERPGATFREW</sequence>
<gene>
    <name evidence="9" type="ORF">QBA37_30905</name>
</gene>
<keyword evidence="2" id="KW-0858">Xylan degradation</keyword>
<dbReference type="InterPro" id="IPR052176">
    <property type="entry name" value="Glycosyl_Hydrlase_43_Enz"/>
</dbReference>
<evidence type="ECO:0000313" key="10">
    <source>
        <dbReference type="Proteomes" id="UP001382181"/>
    </source>
</evidence>
<protein>
    <submittedName>
        <fullName evidence="9">Family 43 glycosylhydrolase</fullName>
    </submittedName>
</protein>
<keyword evidence="2" id="KW-0624">Polysaccharide degradation</keyword>
<feature type="compositionally biased region" description="Polar residues" evidence="6">
    <location>
        <begin position="495"/>
        <end position="507"/>
    </location>
</feature>
<dbReference type="SUPFAM" id="SSF110221">
    <property type="entry name" value="AbfB domain"/>
    <property type="match status" value="1"/>
</dbReference>
<keyword evidence="10" id="KW-1185">Reference proteome</keyword>
<feature type="region of interest" description="Disordered" evidence="6">
    <location>
        <begin position="495"/>
        <end position="522"/>
    </location>
</feature>
<dbReference type="EMBL" id="JARUMK010000001">
    <property type="protein sequence ID" value="MEH0563604.1"/>
    <property type="molecule type" value="Genomic_DNA"/>
</dbReference>
<comment type="caution">
    <text evidence="9">The sequence shown here is derived from an EMBL/GenBank/DDBJ whole genome shotgun (WGS) entry which is preliminary data.</text>
</comment>
<evidence type="ECO:0000256" key="4">
    <source>
        <dbReference type="ARBA" id="ARBA00023277"/>
    </source>
</evidence>
<dbReference type="InterPro" id="IPR036195">
    <property type="entry name" value="AbfB_ABD_sf"/>
</dbReference>
<evidence type="ECO:0000256" key="1">
    <source>
        <dbReference type="ARBA" id="ARBA00009865"/>
    </source>
</evidence>
<proteinExistence type="inferred from homology"/>